<keyword evidence="8" id="KW-0325">Glycoprotein</keyword>
<comment type="caution">
    <text evidence="11">The sequence shown here is derived from an EMBL/GenBank/DDBJ whole genome shotgun (WGS) entry which is preliminary data.</text>
</comment>
<proteinExistence type="inferred from homology"/>
<name>A0A9Q0XQY7_9SAUR</name>
<dbReference type="GO" id="GO:0150077">
    <property type="term" value="P:regulation of neuroinflammatory response"/>
    <property type="evidence" value="ECO:0007669"/>
    <property type="project" value="InterPro"/>
</dbReference>
<dbReference type="AlphaFoldDB" id="A0A9Q0XQY7"/>
<evidence type="ECO:0000313" key="11">
    <source>
        <dbReference type="EMBL" id="KAJ7320299.1"/>
    </source>
</evidence>
<reference evidence="11" key="1">
    <citation type="journal article" date="2023" name="DNA Res.">
        <title>Chromosome-level genome assembly of Phrynocephalus forsythii using third-generation DNA sequencing and Hi-C analysis.</title>
        <authorList>
            <person name="Qi Y."/>
            <person name="Zhao W."/>
            <person name="Zhao Y."/>
            <person name="Niu C."/>
            <person name="Cao S."/>
            <person name="Zhang Y."/>
        </authorList>
    </citation>
    <scope>NUCLEOTIDE SEQUENCE</scope>
    <source>
        <tissue evidence="11">Muscle</tissue>
    </source>
</reference>
<keyword evidence="6" id="KW-1015">Disulfide bond</keyword>
<evidence type="ECO:0000256" key="3">
    <source>
        <dbReference type="ARBA" id="ARBA00022692"/>
    </source>
</evidence>
<feature type="domain" description="Ig-like" evidence="10">
    <location>
        <begin position="138"/>
        <end position="248"/>
    </location>
</feature>
<accession>A0A9Q0XQY7</accession>
<comment type="subcellular location">
    <subcellularLocation>
        <location evidence="1">Membrane</location>
        <topology evidence="1">Single-pass membrane protein</topology>
    </subcellularLocation>
</comment>
<keyword evidence="7" id="KW-0675">Receptor</keyword>
<dbReference type="Gene3D" id="2.60.40.10">
    <property type="entry name" value="Immunoglobulins"/>
    <property type="match status" value="2"/>
</dbReference>
<dbReference type="PANTHER" id="PTHR21462">
    <property type="entry name" value="CELL SURFACE GLYCOPROTEIN OX2 RECEPTOR PRECURSOR"/>
    <property type="match status" value="1"/>
</dbReference>
<dbReference type="InterPro" id="IPR007110">
    <property type="entry name" value="Ig-like_dom"/>
</dbReference>
<feature type="transmembrane region" description="Helical" evidence="9">
    <location>
        <begin position="12"/>
        <end position="33"/>
    </location>
</feature>
<dbReference type="InterPro" id="IPR040012">
    <property type="entry name" value="CD200R"/>
</dbReference>
<comment type="similarity">
    <text evidence="2">Belongs to the CD200R family.</text>
</comment>
<dbReference type="OrthoDB" id="8915654at2759"/>
<evidence type="ECO:0000259" key="10">
    <source>
        <dbReference type="PROSITE" id="PS50835"/>
    </source>
</evidence>
<evidence type="ECO:0000313" key="12">
    <source>
        <dbReference type="Proteomes" id="UP001142489"/>
    </source>
</evidence>
<evidence type="ECO:0000256" key="9">
    <source>
        <dbReference type="SAM" id="Phobius"/>
    </source>
</evidence>
<dbReference type="Pfam" id="PF08205">
    <property type="entry name" value="C2-set_2"/>
    <property type="match status" value="1"/>
</dbReference>
<sequence length="337" mass="37672">METKSIIYFNMMYWGVCTLIAVIVAVTTMGSSLEREATHNSYMQHYFNISPRAMMVTKATSQSAEVQSRMSVVIGIPVVLNCPQHSYVLAVWEIYLKNGTYCYVSYNRVQNLTDRNCSENLNWVSRPDQKSALHLKSPQFSSEGLYMCSIAYTSGTFTNKYILTVLATPEVSLTHTINGTAVCKAAAGKPAAQISWATPGDYDTMNETLHNGTETVISTYSITSADEGEVVCIISHPAWKEARILNLSLDRYSERRNNATMKILYSSLSGLLGILVFSLFIYAGRFFYGRQMAATTLKSPETITTRQSIQDNELEPYATFVQVENIIYDKAVELAQD</sequence>
<organism evidence="11 12">
    <name type="scientific">Phrynocephalus forsythii</name>
    <dbReference type="NCBI Taxonomy" id="171643"/>
    <lineage>
        <taxon>Eukaryota</taxon>
        <taxon>Metazoa</taxon>
        <taxon>Chordata</taxon>
        <taxon>Craniata</taxon>
        <taxon>Vertebrata</taxon>
        <taxon>Euteleostomi</taxon>
        <taxon>Lepidosauria</taxon>
        <taxon>Squamata</taxon>
        <taxon>Bifurcata</taxon>
        <taxon>Unidentata</taxon>
        <taxon>Episquamata</taxon>
        <taxon>Toxicofera</taxon>
        <taxon>Iguania</taxon>
        <taxon>Acrodonta</taxon>
        <taxon>Agamidae</taxon>
        <taxon>Agaminae</taxon>
        <taxon>Phrynocephalus</taxon>
    </lineage>
</organism>
<dbReference type="PANTHER" id="PTHR21462:SF2">
    <property type="entry name" value="CELL SURFACE GLYCOPROTEIN CD200 RECEPTOR 2"/>
    <property type="match status" value="1"/>
</dbReference>
<evidence type="ECO:0000256" key="7">
    <source>
        <dbReference type="ARBA" id="ARBA00023170"/>
    </source>
</evidence>
<dbReference type="GO" id="GO:0038023">
    <property type="term" value="F:signaling receptor activity"/>
    <property type="evidence" value="ECO:0007669"/>
    <property type="project" value="InterPro"/>
</dbReference>
<dbReference type="InterPro" id="IPR036179">
    <property type="entry name" value="Ig-like_dom_sf"/>
</dbReference>
<evidence type="ECO:0000256" key="5">
    <source>
        <dbReference type="ARBA" id="ARBA00023136"/>
    </source>
</evidence>
<dbReference type="PROSITE" id="PS50835">
    <property type="entry name" value="IG_LIKE"/>
    <property type="match status" value="1"/>
</dbReference>
<evidence type="ECO:0000256" key="6">
    <source>
        <dbReference type="ARBA" id="ARBA00023157"/>
    </source>
</evidence>
<evidence type="ECO:0000256" key="4">
    <source>
        <dbReference type="ARBA" id="ARBA00022989"/>
    </source>
</evidence>
<evidence type="ECO:0000256" key="8">
    <source>
        <dbReference type="ARBA" id="ARBA00023180"/>
    </source>
</evidence>
<dbReference type="InterPro" id="IPR013783">
    <property type="entry name" value="Ig-like_fold"/>
</dbReference>
<keyword evidence="5 9" id="KW-0472">Membrane</keyword>
<keyword evidence="12" id="KW-1185">Reference proteome</keyword>
<dbReference type="EMBL" id="JAPFRF010000010">
    <property type="protein sequence ID" value="KAJ7320299.1"/>
    <property type="molecule type" value="Genomic_DNA"/>
</dbReference>
<protein>
    <recommendedName>
        <fullName evidence="10">Ig-like domain-containing protein</fullName>
    </recommendedName>
</protein>
<dbReference type="InterPro" id="IPR013162">
    <property type="entry name" value="CD80_C2-set"/>
</dbReference>
<feature type="transmembrane region" description="Helical" evidence="9">
    <location>
        <begin position="263"/>
        <end position="283"/>
    </location>
</feature>
<evidence type="ECO:0000256" key="1">
    <source>
        <dbReference type="ARBA" id="ARBA00004167"/>
    </source>
</evidence>
<keyword evidence="4 9" id="KW-1133">Transmembrane helix</keyword>
<gene>
    <name evidence="11" type="ORF">JRQ81_019810</name>
</gene>
<dbReference type="GO" id="GO:0009897">
    <property type="term" value="C:external side of plasma membrane"/>
    <property type="evidence" value="ECO:0007669"/>
    <property type="project" value="TreeGrafter"/>
</dbReference>
<keyword evidence="3 9" id="KW-0812">Transmembrane</keyword>
<evidence type="ECO:0000256" key="2">
    <source>
        <dbReference type="ARBA" id="ARBA00008215"/>
    </source>
</evidence>
<dbReference type="SUPFAM" id="SSF48726">
    <property type="entry name" value="Immunoglobulin"/>
    <property type="match status" value="2"/>
</dbReference>
<dbReference type="Proteomes" id="UP001142489">
    <property type="component" value="Unassembled WGS sequence"/>
</dbReference>